<gene>
    <name evidence="1" type="ORF">DES51_12244</name>
</gene>
<reference evidence="1 2" key="1">
    <citation type="submission" date="2018-05" db="EMBL/GenBank/DDBJ databases">
        <title>Genomic Encyclopedia of Type Strains, Phase IV (KMG-IV): sequencing the most valuable type-strain genomes for metagenomic binning, comparative biology and taxonomic classification.</title>
        <authorList>
            <person name="Goeker M."/>
        </authorList>
    </citation>
    <scope>NUCLEOTIDE SEQUENCE [LARGE SCALE GENOMIC DNA]</scope>
    <source>
        <strain evidence="1 2">JC118</strain>
    </source>
</reference>
<organism evidence="1 2">
    <name type="scientific">Dielma fastidiosa</name>
    <dbReference type="NCBI Taxonomy" id="1034346"/>
    <lineage>
        <taxon>Bacteria</taxon>
        <taxon>Bacillati</taxon>
        <taxon>Bacillota</taxon>
        <taxon>Erysipelotrichia</taxon>
        <taxon>Erysipelotrichales</taxon>
        <taxon>Erysipelotrichaceae</taxon>
        <taxon>Dielma</taxon>
    </lineage>
</organism>
<dbReference type="OrthoDB" id="3196710at2"/>
<dbReference type="AlphaFoldDB" id="A0A318KHL2"/>
<evidence type="ECO:0000313" key="1">
    <source>
        <dbReference type="EMBL" id="PXX74658.1"/>
    </source>
</evidence>
<proteinExistence type="predicted"/>
<name>A0A318KHL2_9FIRM</name>
<dbReference type="STRING" id="1034346.GCA_000313565_02589"/>
<dbReference type="EMBL" id="QJKH01000022">
    <property type="protein sequence ID" value="PXX74658.1"/>
    <property type="molecule type" value="Genomic_DNA"/>
</dbReference>
<accession>A0A318KHL2</accession>
<protein>
    <submittedName>
        <fullName evidence="1">Uncharacterized protein</fullName>
    </submittedName>
</protein>
<evidence type="ECO:0000313" key="2">
    <source>
        <dbReference type="Proteomes" id="UP000247612"/>
    </source>
</evidence>
<dbReference type="Proteomes" id="UP000247612">
    <property type="component" value="Unassembled WGS sequence"/>
</dbReference>
<keyword evidence="2" id="KW-1185">Reference proteome</keyword>
<sequence length="125" mass="14460">MENLHEGGLNPKEAQESAIRKKKNAYKKIFKDVDESKKKFVDSMISQLAYIEISLEELQNQTINDGYIELFEQGNQSFLREHPAAKSYNSYIKSYTTIIKTLIDIVPAAKQSDELQKFLDKKKKL</sequence>
<comment type="caution">
    <text evidence="1">The sequence shown here is derived from an EMBL/GenBank/DDBJ whole genome shotgun (WGS) entry which is preliminary data.</text>
</comment>
<dbReference type="RefSeq" id="WP_022938873.1">
    <property type="nucleotide sequence ID" value="NZ_CABKRQ010000007.1"/>
</dbReference>